<sequence length="100" mass="11130">MRERDLSERRGGGRPAPEGAPARPGAGQAGSRFLYEPFEGRRGQGPEILERVLEERWAALEYRLGVIDTMLVRLDRRLWLTVFGVLGAVLTEAVQGLVAR</sequence>
<keyword evidence="4" id="KW-1185">Reference proteome</keyword>
<feature type="region of interest" description="Disordered" evidence="1">
    <location>
        <begin position="1"/>
        <end position="30"/>
    </location>
</feature>
<dbReference type="STRING" id="1267768.BV394_00350"/>
<evidence type="ECO:0000256" key="2">
    <source>
        <dbReference type="SAM" id="Phobius"/>
    </source>
</evidence>
<protein>
    <submittedName>
        <fullName evidence="3">Uncharacterized protein</fullName>
    </submittedName>
</protein>
<evidence type="ECO:0000313" key="4">
    <source>
        <dbReference type="Proteomes" id="UP000187266"/>
    </source>
</evidence>
<accession>A0A1U7DEI6</accession>
<keyword evidence="2" id="KW-0812">Transmembrane</keyword>
<keyword evidence="2" id="KW-1133">Transmembrane helix</keyword>
<feature type="compositionally biased region" description="Low complexity" evidence="1">
    <location>
        <begin position="15"/>
        <end position="26"/>
    </location>
</feature>
<reference evidence="3 4" key="1">
    <citation type="submission" date="2017-01" db="EMBL/GenBank/DDBJ databases">
        <title>Genomic analysis of Xuhuaishuia manganoxidans DY6-4.</title>
        <authorList>
            <person name="Wang X."/>
        </authorList>
    </citation>
    <scope>NUCLEOTIDE SEQUENCE [LARGE SCALE GENOMIC DNA]</scope>
    <source>
        <strain evidence="3 4">DY6-4</strain>
    </source>
</reference>
<evidence type="ECO:0000313" key="3">
    <source>
        <dbReference type="EMBL" id="APX88371.1"/>
    </source>
</evidence>
<dbReference type="Proteomes" id="UP000187266">
    <property type="component" value="Chromosome"/>
</dbReference>
<evidence type="ECO:0000256" key="1">
    <source>
        <dbReference type="SAM" id="MobiDB-lite"/>
    </source>
</evidence>
<accession>A0A2M9DHC2</accession>
<feature type="transmembrane region" description="Helical" evidence="2">
    <location>
        <begin position="78"/>
        <end position="98"/>
    </location>
</feature>
<gene>
    <name evidence="3" type="ORF">BV394_00350</name>
</gene>
<proteinExistence type="predicted"/>
<organism evidence="3 4">
    <name type="scientific">Brevirhabdus pacifica</name>
    <dbReference type="NCBI Taxonomy" id="1267768"/>
    <lineage>
        <taxon>Bacteria</taxon>
        <taxon>Pseudomonadati</taxon>
        <taxon>Pseudomonadota</taxon>
        <taxon>Alphaproteobacteria</taxon>
        <taxon>Rhodobacterales</taxon>
        <taxon>Paracoccaceae</taxon>
        <taxon>Brevirhabdus</taxon>
    </lineage>
</organism>
<name>A0A1U7DEI6_9RHOB</name>
<keyword evidence="2" id="KW-0472">Membrane</keyword>
<feature type="compositionally biased region" description="Basic and acidic residues" evidence="1">
    <location>
        <begin position="1"/>
        <end position="11"/>
    </location>
</feature>
<dbReference type="AlphaFoldDB" id="A0A1U7DEI6"/>
<dbReference type="EMBL" id="CP019124">
    <property type="protein sequence ID" value="APX88371.1"/>
    <property type="molecule type" value="Genomic_DNA"/>
</dbReference>